<keyword evidence="2" id="KW-1185">Reference proteome</keyword>
<reference evidence="1" key="1">
    <citation type="journal article" date="2023" name="IScience">
        <title>Live-bearing cockroach genome reveals convergent evolutionary mechanisms linked to viviparity in insects and beyond.</title>
        <authorList>
            <person name="Fouks B."/>
            <person name="Harrison M.C."/>
            <person name="Mikhailova A.A."/>
            <person name="Marchal E."/>
            <person name="English S."/>
            <person name="Carruthers M."/>
            <person name="Jennings E.C."/>
            <person name="Chiamaka E.L."/>
            <person name="Frigard R.A."/>
            <person name="Pippel M."/>
            <person name="Attardo G.M."/>
            <person name="Benoit J.B."/>
            <person name="Bornberg-Bauer E."/>
            <person name="Tobe S.S."/>
        </authorList>
    </citation>
    <scope>NUCLEOTIDE SEQUENCE</scope>
    <source>
        <strain evidence="1">Stay&amp;Tobe</strain>
    </source>
</reference>
<gene>
    <name evidence="1" type="ORF">L9F63_015045</name>
</gene>
<feature type="non-terminal residue" evidence="1">
    <location>
        <position position="1"/>
    </location>
</feature>
<evidence type="ECO:0000313" key="1">
    <source>
        <dbReference type="EMBL" id="KAJ9593419.1"/>
    </source>
</evidence>
<accession>A0AAD8A6L4</accession>
<evidence type="ECO:0000313" key="2">
    <source>
        <dbReference type="Proteomes" id="UP001233999"/>
    </source>
</evidence>
<dbReference type="AlphaFoldDB" id="A0AAD8A6L4"/>
<comment type="caution">
    <text evidence="1">The sequence shown here is derived from an EMBL/GenBank/DDBJ whole genome shotgun (WGS) entry which is preliminary data.</text>
</comment>
<dbReference type="Proteomes" id="UP001233999">
    <property type="component" value="Unassembled WGS sequence"/>
</dbReference>
<sequence>FKKSSSSIYNYIHRSEFNFISSTFFRPSGDASAIFRLSRCLYSMQMALLKCNRILSFRTSYFSSIFSNFCRLQEPPLAPSVECEAVLEPRDHGLQPRNLLQDHHSNSSRKMTLFHKKNTFG</sequence>
<feature type="non-terminal residue" evidence="1">
    <location>
        <position position="121"/>
    </location>
</feature>
<name>A0AAD8A6L4_DIPPU</name>
<organism evidence="1 2">
    <name type="scientific">Diploptera punctata</name>
    <name type="common">Pacific beetle cockroach</name>
    <dbReference type="NCBI Taxonomy" id="6984"/>
    <lineage>
        <taxon>Eukaryota</taxon>
        <taxon>Metazoa</taxon>
        <taxon>Ecdysozoa</taxon>
        <taxon>Arthropoda</taxon>
        <taxon>Hexapoda</taxon>
        <taxon>Insecta</taxon>
        <taxon>Pterygota</taxon>
        <taxon>Neoptera</taxon>
        <taxon>Polyneoptera</taxon>
        <taxon>Dictyoptera</taxon>
        <taxon>Blattodea</taxon>
        <taxon>Blaberoidea</taxon>
        <taxon>Blaberidae</taxon>
        <taxon>Diplopterinae</taxon>
        <taxon>Diploptera</taxon>
    </lineage>
</organism>
<proteinExistence type="predicted"/>
<dbReference type="EMBL" id="JASPKZ010003443">
    <property type="protein sequence ID" value="KAJ9593419.1"/>
    <property type="molecule type" value="Genomic_DNA"/>
</dbReference>
<protein>
    <submittedName>
        <fullName evidence="1">Uncharacterized protein</fullName>
    </submittedName>
</protein>
<reference evidence="1" key="2">
    <citation type="submission" date="2023-05" db="EMBL/GenBank/DDBJ databases">
        <authorList>
            <person name="Fouks B."/>
        </authorList>
    </citation>
    <scope>NUCLEOTIDE SEQUENCE</scope>
    <source>
        <strain evidence="1">Stay&amp;Tobe</strain>
        <tissue evidence="1">Testes</tissue>
    </source>
</reference>